<keyword evidence="2" id="KW-1185">Reference proteome</keyword>
<comment type="caution">
    <text evidence="1">The sequence shown here is derived from an EMBL/GenBank/DDBJ whole genome shotgun (WGS) entry which is preliminary data.</text>
</comment>
<organism evidence="1 2">
    <name type="scientific">Paenirhodobacter hankyongi</name>
    <dbReference type="NCBI Taxonomy" id="2294033"/>
    <lineage>
        <taxon>Bacteria</taxon>
        <taxon>Pseudomonadati</taxon>
        <taxon>Pseudomonadota</taxon>
        <taxon>Alphaproteobacteria</taxon>
        <taxon>Rhodobacterales</taxon>
        <taxon>Rhodobacter group</taxon>
        <taxon>Paenirhodobacter</taxon>
    </lineage>
</organism>
<dbReference type="AlphaFoldDB" id="A0A421BML7"/>
<protein>
    <submittedName>
        <fullName evidence="1">Flagellar biosynthesis protein</fullName>
    </submittedName>
</protein>
<name>A0A421BML7_9RHOB</name>
<keyword evidence="1" id="KW-0966">Cell projection</keyword>
<evidence type="ECO:0000313" key="2">
    <source>
        <dbReference type="Proteomes" id="UP000279673"/>
    </source>
</evidence>
<evidence type="ECO:0000313" key="1">
    <source>
        <dbReference type="EMBL" id="RLL64088.1"/>
    </source>
</evidence>
<dbReference type="Proteomes" id="UP000279673">
    <property type="component" value="Unassembled WGS sequence"/>
</dbReference>
<dbReference type="RefSeq" id="WP_121534073.1">
    <property type="nucleotide sequence ID" value="NZ_RCHI01000012.1"/>
</dbReference>
<dbReference type="EMBL" id="RCHI01000012">
    <property type="protein sequence ID" value="RLL64088.1"/>
    <property type="molecule type" value="Genomic_DNA"/>
</dbReference>
<gene>
    <name evidence="1" type="ORF">DYS74_12740</name>
</gene>
<keyword evidence="1" id="KW-0282">Flagellum</keyword>
<sequence length="198" mass="21550">MKKPVHLETFETEALEPQQIEIAPAEFEEARLAAFEKGYSAGWDDAIAAQDAEVAKLRTQLGRQLQEMSFTFHEARRNLLAALQPLLLEMTAKVLPAAAREALPQIVADELLPLAGTLLDRPVTVVANAASLAQLRALMPQEVALPLTFTEEPSLGDGQAFVKFPEAETRIDLDGVTAAITAAIRSYFDATLQETDHG</sequence>
<keyword evidence="1" id="KW-0969">Cilium</keyword>
<accession>A0A421BML7</accession>
<reference evidence="1 2" key="1">
    <citation type="submission" date="2018-10" db="EMBL/GenBank/DDBJ databases">
        <title>Rhodobacter sp . BO-81.</title>
        <authorList>
            <person name="Im W.T."/>
        </authorList>
    </citation>
    <scope>NUCLEOTIDE SEQUENCE [LARGE SCALE GENOMIC DNA]</scope>
    <source>
        <strain evidence="1 2">BO-81</strain>
    </source>
</reference>
<proteinExistence type="predicted"/>